<evidence type="ECO:0000313" key="2">
    <source>
        <dbReference type="EMBL" id="OAL10789.1"/>
    </source>
</evidence>
<keyword evidence="3" id="KW-1185">Reference proteome</keyword>
<dbReference type="Proteomes" id="UP000077623">
    <property type="component" value="Unassembled WGS sequence"/>
</dbReference>
<organism evidence="2 3">
    <name type="scientific">Candidatus Mycoplasma haematobovis</name>
    <dbReference type="NCBI Taxonomy" id="432608"/>
    <lineage>
        <taxon>Bacteria</taxon>
        <taxon>Bacillati</taxon>
        <taxon>Mycoplasmatota</taxon>
        <taxon>Mollicutes</taxon>
        <taxon>Mycoplasmataceae</taxon>
        <taxon>Mycoplasma</taxon>
    </lineage>
</organism>
<keyword evidence="1" id="KW-0472">Membrane</keyword>
<evidence type="ECO:0000256" key="1">
    <source>
        <dbReference type="SAM" id="Phobius"/>
    </source>
</evidence>
<dbReference type="RefSeq" id="WP_187149651.1">
    <property type="nucleotide sequence ID" value="NZ_LWUJ01000006.1"/>
</dbReference>
<evidence type="ECO:0000313" key="3">
    <source>
        <dbReference type="Proteomes" id="UP000077623"/>
    </source>
</evidence>
<reference evidence="3" key="1">
    <citation type="submission" date="2016-04" db="EMBL/GenBank/DDBJ databases">
        <authorList>
            <person name="Quiroz-Castaneda R.E."/>
            <person name="Martinez-Ocampo F."/>
        </authorList>
    </citation>
    <scope>NUCLEOTIDE SEQUENCE [LARGE SCALE GENOMIC DNA]</scope>
    <source>
        <strain evidence="3">INIFAP01</strain>
    </source>
</reference>
<keyword evidence="1" id="KW-0812">Transmembrane</keyword>
<protein>
    <submittedName>
        <fullName evidence="2">Uncharacterized protein</fullName>
    </submittedName>
</protein>
<sequence length="295" mass="34187">MKFSKKDFRDSLTLKERRVLLSVLEEVFLRCVHLSFKEIVDEIGWDDFQKTFIYSKNEIVIAPKKKVDKQLKRKTKTTRVSNLLKNTFVSHLFSITEENKARDSFVGGFDDRLLSGFDLQFLNTPLLSWDVWNYSVFLKIRDYLDKFTCKKKVVNNKLVMAFVEESEKLVQVRTKYMKEADKLSRKAKSLKAWVTRRVKNINKLHACLSQMSFGDSVGVNYLSVNQFLSDIIFSPKSMETIAPLLLGYSLVSQVQEEAKENQDLKPIDLACAVFLASFALLALLYWVLNDSTFLN</sequence>
<proteinExistence type="predicted"/>
<accession>A0A1A9QGB2</accession>
<dbReference type="AlphaFoldDB" id="A0A1A9QGB2"/>
<keyword evidence="1" id="KW-1133">Transmembrane helix</keyword>
<comment type="caution">
    <text evidence="2">The sequence shown here is derived from an EMBL/GenBank/DDBJ whole genome shotgun (WGS) entry which is preliminary data.</text>
</comment>
<dbReference type="EMBL" id="LWUJ01000006">
    <property type="protein sequence ID" value="OAL10789.1"/>
    <property type="molecule type" value="Genomic_DNA"/>
</dbReference>
<gene>
    <name evidence="2" type="ORF">A6V39_05775</name>
</gene>
<name>A0A1A9QGB2_9MOLU</name>
<feature type="transmembrane region" description="Helical" evidence="1">
    <location>
        <begin position="269"/>
        <end position="288"/>
    </location>
</feature>